<dbReference type="CDD" id="cd05014">
    <property type="entry name" value="SIS_Kpsf"/>
    <property type="match status" value="1"/>
</dbReference>
<dbReference type="InterPro" id="IPR050986">
    <property type="entry name" value="GutQ/KpsF_isomerases"/>
</dbReference>
<dbReference type="SUPFAM" id="SSF53697">
    <property type="entry name" value="SIS domain"/>
    <property type="match status" value="1"/>
</dbReference>
<dbReference type="InterPro" id="IPR004800">
    <property type="entry name" value="KdsD/KpsF-type"/>
</dbReference>
<keyword evidence="8" id="KW-0460">Magnesium</keyword>
<dbReference type="EMBL" id="CAJPEV010007969">
    <property type="protein sequence ID" value="CAG0905049.1"/>
    <property type="molecule type" value="Genomic_DNA"/>
</dbReference>
<evidence type="ECO:0000256" key="9">
    <source>
        <dbReference type="ARBA" id="ARBA00023122"/>
    </source>
</evidence>
<keyword evidence="9 10" id="KW-0129">CBS domain</keyword>
<proteinExistence type="inferred from homology"/>
<evidence type="ECO:0000256" key="5">
    <source>
        <dbReference type="ARBA" id="ARBA00022723"/>
    </source>
</evidence>
<sequence>MLLTPNQKISIAQRTLDAEILGLREVREQLASGLPAAVDVLLGCKGRVVVMGMGKSGHIGRKIAATLASTGAPALFVHPAEASHGDLGMVTSQDVVLAISNSGESTELTSILPVIKRLGVPLVAITGKPSSSLAQHADVVLNAAISREACPHNLAPTTSTTAQLALGDALAVVLLEARGFSAEDFARSHPGGTLGRKLLTHVADVMRQGEAVPRVSETAGLSAVMQEMSAKGLGAAAVVNATGEPVGIFTDGDLRRLVESGRDLRSLSAQAIMHKQPLTVRTDALAVDAVALMEAHSISSVLVVDAQGLMRMTDNLPIPRPAHSLVPYGALSVSKELSALAAQVRVVFFDVDGVLTDGSLYYSDQGEVLKAFHSLDGHGLKMLQRAGVVAAVISGRDSPALRCRLAHLGISQFTLGTEDKLPAAEQLLSALGLGWGQAAAMGDDWPDLPLLSHAAFACAPANAHHEVKAAAHYVTLAQGGQGAARELIDVVLQAQGQYLIQLEKHRKGHLSL</sequence>
<dbReference type="InterPro" id="IPR010023">
    <property type="entry name" value="KdsC_fam"/>
</dbReference>
<evidence type="ECO:0000256" key="6">
    <source>
        <dbReference type="ARBA" id="ARBA00022737"/>
    </source>
</evidence>
<evidence type="ECO:0000259" key="11">
    <source>
        <dbReference type="PROSITE" id="PS51371"/>
    </source>
</evidence>
<dbReference type="SFLD" id="SFLDG01136">
    <property type="entry name" value="C1.6:_Phosphoserine_Phosphatas"/>
    <property type="match status" value="1"/>
</dbReference>
<dbReference type="PROSITE" id="PS51464">
    <property type="entry name" value="SIS"/>
    <property type="match status" value="1"/>
</dbReference>
<evidence type="ECO:0000259" key="12">
    <source>
        <dbReference type="PROSITE" id="PS51464"/>
    </source>
</evidence>
<evidence type="ECO:0000256" key="1">
    <source>
        <dbReference type="ARBA" id="ARBA00001946"/>
    </source>
</evidence>
<keyword evidence="7" id="KW-0378">Hydrolase</keyword>
<dbReference type="NCBIfam" id="TIGR00393">
    <property type="entry name" value="kpsF"/>
    <property type="match status" value="1"/>
</dbReference>
<dbReference type="FunFam" id="3.40.50.1000:FF:000029">
    <property type="entry name" value="3-deoxy-D-manno-octulosonate 8-phosphate phosphatase KdsC"/>
    <property type="match status" value="1"/>
</dbReference>
<dbReference type="Proteomes" id="UP000677054">
    <property type="component" value="Unassembled WGS sequence"/>
</dbReference>
<dbReference type="InterPro" id="IPR000644">
    <property type="entry name" value="CBS_dom"/>
</dbReference>
<reference evidence="13" key="1">
    <citation type="submission" date="2020-11" db="EMBL/GenBank/DDBJ databases">
        <authorList>
            <person name="Tran Van P."/>
        </authorList>
    </citation>
    <scope>NUCLEOTIDE SEQUENCE</scope>
</reference>
<dbReference type="GO" id="GO:0016853">
    <property type="term" value="F:isomerase activity"/>
    <property type="evidence" value="ECO:0007669"/>
    <property type="project" value="InterPro"/>
</dbReference>
<feature type="domain" description="CBS" evidence="11">
    <location>
        <begin position="206"/>
        <end position="264"/>
    </location>
</feature>
<dbReference type="OrthoDB" id="8196178at2759"/>
<dbReference type="AlphaFoldDB" id="A0A7R9AHR0"/>
<dbReference type="Gene3D" id="3.40.50.10490">
    <property type="entry name" value="Glucose-6-phosphate isomerase like protein, domain 1"/>
    <property type="match status" value="1"/>
</dbReference>
<evidence type="ECO:0000256" key="8">
    <source>
        <dbReference type="ARBA" id="ARBA00022842"/>
    </source>
</evidence>
<protein>
    <submittedName>
        <fullName evidence="13">Uncharacterized protein</fullName>
    </submittedName>
</protein>
<dbReference type="Pfam" id="PF00571">
    <property type="entry name" value="CBS"/>
    <property type="match status" value="2"/>
</dbReference>
<dbReference type="PANTHER" id="PTHR42745:SF1">
    <property type="entry name" value="ARABINOSE 5-PHOSPHATE ISOMERASE KDSD"/>
    <property type="match status" value="1"/>
</dbReference>
<comment type="similarity">
    <text evidence="3">Belongs to the SIS family. GutQ/KpsF subfamily.</text>
</comment>
<dbReference type="InterPro" id="IPR036412">
    <property type="entry name" value="HAD-like_sf"/>
</dbReference>
<dbReference type="FunFam" id="3.40.50.10490:FF:000011">
    <property type="entry name" value="Arabinose 5-phosphate isomerase"/>
    <property type="match status" value="1"/>
</dbReference>
<dbReference type="NCBIfam" id="TIGR01670">
    <property type="entry name" value="KdsC-phosphatas"/>
    <property type="match status" value="1"/>
</dbReference>
<keyword evidence="14" id="KW-1185">Reference proteome</keyword>
<dbReference type="InterPro" id="IPR046348">
    <property type="entry name" value="SIS_dom_sf"/>
</dbReference>
<dbReference type="PROSITE" id="PS51371">
    <property type="entry name" value="CBS"/>
    <property type="match status" value="1"/>
</dbReference>
<dbReference type="GO" id="GO:0005975">
    <property type="term" value="P:carbohydrate metabolic process"/>
    <property type="evidence" value="ECO:0007669"/>
    <property type="project" value="InterPro"/>
</dbReference>
<dbReference type="InterPro" id="IPR001347">
    <property type="entry name" value="SIS_dom"/>
</dbReference>
<dbReference type="InterPro" id="IPR046342">
    <property type="entry name" value="CBS_dom_sf"/>
</dbReference>
<dbReference type="GO" id="GO:0097367">
    <property type="term" value="F:carbohydrate derivative binding"/>
    <property type="evidence" value="ECO:0007669"/>
    <property type="project" value="InterPro"/>
</dbReference>
<evidence type="ECO:0000313" key="14">
    <source>
        <dbReference type="Proteomes" id="UP000677054"/>
    </source>
</evidence>
<keyword evidence="5" id="KW-0479">Metal-binding</keyword>
<evidence type="ECO:0000256" key="3">
    <source>
        <dbReference type="ARBA" id="ARBA00008165"/>
    </source>
</evidence>
<dbReference type="SFLD" id="SFLDS00003">
    <property type="entry name" value="Haloacid_Dehalogenase"/>
    <property type="match status" value="1"/>
</dbReference>
<name>A0A7R9AHR0_9CRUS</name>
<dbReference type="CDD" id="cd04604">
    <property type="entry name" value="CBS_pair_SIS_assoc"/>
    <property type="match status" value="1"/>
</dbReference>
<dbReference type="EMBL" id="LR907486">
    <property type="protein sequence ID" value="CAD7254135.1"/>
    <property type="molecule type" value="Genomic_DNA"/>
</dbReference>
<dbReference type="Pfam" id="PF01380">
    <property type="entry name" value="SIS"/>
    <property type="match status" value="1"/>
</dbReference>
<dbReference type="SFLD" id="SFLDG01138">
    <property type="entry name" value="C1.6.2:_Deoxy-d-mannose-octulo"/>
    <property type="match status" value="1"/>
</dbReference>
<evidence type="ECO:0000256" key="4">
    <source>
        <dbReference type="ARBA" id="ARBA00011881"/>
    </source>
</evidence>
<gene>
    <name evidence="13" type="ORF">DSTB1V02_LOCUS13881</name>
</gene>
<comment type="cofactor">
    <cofactor evidence="1">
        <name>Mg(2+)</name>
        <dbReference type="ChEBI" id="CHEBI:18420"/>
    </cofactor>
</comment>
<dbReference type="SMART" id="SM00116">
    <property type="entry name" value="CBS"/>
    <property type="match status" value="2"/>
</dbReference>
<evidence type="ECO:0000256" key="7">
    <source>
        <dbReference type="ARBA" id="ARBA00022801"/>
    </source>
</evidence>
<dbReference type="Gene3D" id="3.10.580.10">
    <property type="entry name" value="CBS-domain"/>
    <property type="match status" value="1"/>
</dbReference>
<dbReference type="GO" id="GO:0016788">
    <property type="term" value="F:hydrolase activity, acting on ester bonds"/>
    <property type="evidence" value="ECO:0007669"/>
    <property type="project" value="InterPro"/>
</dbReference>
<dbReference type="GO" id="GO:1901135">
    <property type="term" value="P:carbohydrate derivative metabolic process"/>
    <property type="evidence" value="ECO:0007669"/>
    <property type="project" value="InterPro"/>
</dbReference>
<comment type="similarity">
    <text evidence="2">Belongs to the KdsC family.</text>
</comment>
<feature type="domain" description="SIS" evidence="12">
    <location>
        <begin position="37"/>
        <end position="180"/>
    </location>
</feature>
<accession>A0A7R9AHR0</accession>
<dbReference type="InterPro" id="IPR023214">
    <property type="entry name" value="HAD_sf"/>
</dbReference>
<dbReference type="Gene3D" id="3.40.50.1000">
    <property type="entry name" value="HAD superfamily/HAD-like"/>
    <property type="match status" value="1"/>
</dbReference>
<organism evidence="13">
    <name type="scientific">Darwinula stevensoni</name>
    <dbReference type="NCBI Taxonomy" id="69355"/>
    <lineage>
        <taxon>Eukaryota</taxon>
        <taxon>Metazoa</taxon>
        <taxon>Ecdysozoa</taxon>
        <taxon>Arthropoda</taxon>
        <taxon>Crustacea</taxon>
        <taxon>Oligostraca</taxon>
        <taxon>Ostracoda</taxon>
        <taxon>Podocopa</taxon>
        <taxon>Podocopida</taxon>
        <taxon>Darwinulocopina</taxon>
        <taxon>Darwinuloidea</taxon>
        <taxon>Darwinulidae</taxon>
        <taxon>Darwinula</taxon>
    </lineage>
</organism>
<evidence type="ECO:0000256" key="10">
    <source>
        <dbReference type="PROSITE-ProRule" id="PRU00703"/>
    </source>
</evidence>
<keyword evidence="6" id="KW-0677">Repeat</keyword>
<evidence type="ECO:0000313" key="13">
    <source>
        <dbReference type="EMBL" id="CAD7254135.1"/>
    </source>
</evidence>
<comment type="subunit">
    <text evidence="4">Homotetramer.</text>
</comment>
<dbReference type="PANTHER" id="PTHR42745">
    <property type="match status" value="1"/>
</dbReference>
<dbReference type="GO" id="GO:0046872">
    <property type="term" value="F:metal ion binding"/>
    <property type="evidence" value="ECO:0007669"/>
    <property type="project" value="UniProtKB-KW"/>
</dbReference>
<dbReference type="InterPro" id="IPR035474">
    <property type="entry name" value="SIS_Kpsf"/>
</dbReference>
<dbReference type="Pfam" id="PF08282">
    <property type="entry name" value="Hydrolase_3"/>
    <property type="match status" value="1"/>
</dbReference>
<evidence type="ECO:0000256" key="2">
    <source>
        <dbReference type="ARBA" id="ARBA00005893"/>
    </source>
</evidence>
<dbReference type="SUPFAM" id="SSF56784">
    <property type="entry name" value="HAD-like"/>
    <property type="match status" value="1"/>
</dbReference>